<reference evidence="4 5" key="1">
    <citation type="journal article" date="2019" name="Front. Genet.">
        <title>Whole-Genome Sequencing of the Opportunistic Yeast Pathogen Candida inconspicua Uncovers Its Hybrid Origin.</title>
        <authorList>
            <person name="Mixao V."/>
            <person name="Hansen A.P."/>
            <person name="Saus E."/>
            <person name="Boekhout T."/>
            <person name="Lass-Florl C."/>
            <person name="Gabaldon T."/>
        </authorList>
    </citation>
    <scope>NUCLEOTIDE SEQUENCE [LARGE SCALE GENOMIC DNA]</scope>
    <source>
        <strain evidence="4 5">CBS 180</strain>
    </source>
</reference>
<comment type="similarity">
    <text evidence="1">Belongs to the peptidase S33 family.</text>
</comment>
<keyword evidence="5" id="KW-1185">Reference proteome</keyword>
<dbReference type="EMBL" id="SELW01000040">
    <property type="protein sequence ID" value="TID31195.1"/>
    <property type="molecule type" value="Genomic_DNA"/>
</dbReference>
<dbReference type="PRINTS" id="PR00793">
    <property type="entry name" value="PROAMNOPTASE"/>
</dbReference>
<dbReference type="Proteomes" id="UP000307173">
    <property type="component" value="Unassembled WGS sequence"/>
</dbReference>
<feature type="domain" description="AB hydrolase-1" evidence="3">
    <location>
        <begin position="50"/>
        <end position="193"/>
    </location>
</feature>
<organism evidence="4 5">
    <name type="scientific">Pichia inconspicua</name>
    <dbReference type="NCBI Taxonomy" id="52247"/>
    <lineage>
        <taxon>Eukaryota</taxon>
        <taxon>Fungi</taxon>
        <taxon>Dikarya</taxon>
        <taxon>Ascomycota</taxon>
        <taxon>Saccharomycotina</taxon>
        <taxon>Pichiomycetes</taxon>
        <taxon>Pichiales</taxon>
        <taxon>Pichiaceae</taxon>
        <taxon>Pichia</taxon>
    </lineage>
</organism>
<evidence type="ECO:0000313" key="5">
    <source>
        <dbReference type="Proteomes" id="UP000307173"/>
    </source>
</evidence>
<dbReference type="InterPro" id="IPR002410">
    <property type="entry name" value="Peptidase_S33"/>
</dbReference>
<evidence type="ECO:0000256" key="1">
    <source>
        <dbReference type="ARBA" id="ARBA00010088"/>
    </source>
</evidence>
<sequence>MKVIDKYASYDIRVEVIEFEVPLDYSNTTEKINVVIKVVNKIKNKTNKFILYLQGGPGFASPFPTSSSDPGYINPLLDRGYTVILLDQRGTGLSTVIDTDVLISKGNVNAQFEYLKNFRADSIVLDCECIRKELEIEKWYLLGQSFGGFVSISYASFFPDSLEAIFLTGGLPPIAINDVTEVYTQTFKRTKEREDAYYAKFPQDEERIEFILNQNEIIPAQFNRLGMTLGASGGSVNLHGLVLAMFTDFKLLGRLSTKVKRDYENYLGFEQNILYALFQEAIYINGPGIKSDWAAEKLITSGFTGEIVDSQMFDTYSKLRPLKGLAHHIHQYENWSIIYNIENLKTITWDRLPIIAQVYLDDQYVDYELGRRNYELFSHKQIVTNQLFHNGLRSDSVNVINALHKVLEQGEYI</sequence>
<evidence type="ECO:0000259" key="3">
    <source>
        <dbReference type="Pfam" id="PF00561"/>
    </source>
</evidence>
<dbReference type="GO" id="GO:0008233">
    <property type="term" value="F:peptidase activity"/>
    <property type="evidence" value="ECO:0007669"/>
    <property type="project" value="InterPro"/>
</dbReference>
<evidence type="ECO:0000313" key="4">
    <source>
        <dbReference type="EMBL" id="TID31195.1"/>
    </source>
</evidence>
<protein>
    <recommendedName>
        <fullName evidence="3">AB hydrolase-1 domain-containing protein</fullName>
    </recommendedName>
</protein>
<dbReference type="OrthoDB" id="1898734at2759"/>
<dbReference type="GO" id="GO:0006508">
    <property type="term" value="P:proteolysis"/>
    <property type="evidence" value="ECO:0007669"/>
    <property type="project" value="InterPro"/>
</dbReference>
<dbReference type="Gene3D" id="3.40.50.1820">
    <property type="entry name" value="alpha/beta hydrolase"/>
    <property type="match status" value="1"/>
</dbReference>
<dbReference type="InterPro" id="IPR000073">
    <property type="entry name" value="AB_hydrolase_1"/>
</dbReference>
<dbReference type="PANTHER" id="PTHR43248">
    <property type="entry name" value="2-SUCCINYL-6-HYDROXY-2,4-CYCLOHEXADIENE-1-CARBOXYLATE SYNTHASE"/>
    <property type="match status" value="1"/>
</dbReference>
<dbReference type="Pfam" id="PF00561">
    <property type="entry name" value="Abhydrolase_1"/>
    <property type="match status" value="1"/>
</dbReference>
<dbReference type="STRING" id="52247.A0A4T0X736"/>
<proteinExistence type="inferred from homology"/>
<name>A0A4T0X736_9ASCO</name>
<comment type="caution">
    <text evidence="4">The sequence shown here is derived from an EMBL/GenBank/DDBJ whole genome shotgun (WGS) entry which is preliminary data.</text>
</comment>
<dbReference type="InterPro" id="IPR051601">
    <property type="entry name" value="Serine_prot/Carboxylest_S33"/>
</dbReference>
<accession>A0A4T0X736</accession>
<dbReference type="InterPro" id="IPR029058">
    <property type="entry name" value="AB_hydrolase_fold"/>
</dbReference>
<dbReference type="SUPFAM" id="SSF53474">
    <property type="entry name" value="alpha/beta-Hydrolases"/>
    <property type="match status" value="1"/>
</dbReference>
<dbReference type="PANTHER" id="PTHR43248:SF2">
    <property type="entry name" value="PROLYL AMINOPEPTIDASE"/>
    <property type="match status" value="1"/>
</dbReference>
<evidence type="ECO:0000256" key="2">
    <source>
        <dbReference type="ARBA" id="ARBA00022801"/>
    </source>
</evidence>
<dbReference type="AlphaFoldDB" id="A0A4T0X736"/>
<keyword evidence="2" id="KW-0378">Hydrolase</keyword>
<gene>
    <name evidence="4" type="ORF">CANINC_000243</name>
</gene>